<protein>
    <submittedName>
        <fullName evidence="4">Amidohydrolase</fullName>
    </submittedName>
</protein>
<dbReference type="SUPFAM" id="SSF55031">
    <property type="entry name" value="Bacterial exopeptidase dimerisation domain"/>
    <property type="match status" value="1"/>
</dbReference>
<evidence type="ECO:0000256" key="2">
    <source>
        <dbReference type="PIRSR" id="PIRSR005962-1"/>
    </source>
</evidence>
<dbReference type="Proteomes" id="UP000494261">
    <property type="component" value="Unassembled WGS sequence"/>
</dbReference>
<dbReference type="PANTHER" id="PTHR11014:SF63">
    <property type="entry name" value="METALLOPEPTIDASE, PUTATIVE (AFU_ORTHOLOGUE AFUA_6G09600)-RELATED"/>
    <property type="match status" value="1"/>
</dbReference>
<feature type="binding site" evidence="2">
    <location>
        <position position="106"/>
    </location>
    <ligand>
        <name>Mn(2+)</name>
        <dbReference type="ChEBI" id="CHEBI:29035"/>
        <label>2</label>
    </ligand>
</feature>
<dbReference type="AlphaFoldDB" id="A0A6P2IAV8"/>
<dbReference type="Pfam" id="PF01546">
    <property type="entry name" value="Peptidase_M20"/>
    <property type="match status" value="1"/>
</dbReference>
<reference evidence="4 5" key="1">
    <citation type="submission" date="2019-09" db="EMBL/GenBank/DDBJ databases">
        <authorList>
            <person name="Depoorter E."/>
        </authorList>
    </citation>
    <scope>NUCLEOTIDE SEQUENCE [LARGE SCALE GENOMIC DNA]</scope>
    <source>
        <strain evidence="4">LMG 13014</strain>
    </source>
</reference>
<proteinExistence type="predicted"/>
<keyword evidence="2" id="KW-0464">Manganese</keyword>
<dbReference type="EMBL" id="CABVQC010000004">
    <property type="protein sequence ID" value="VWB26608.1"/>
    <property type="molecule type" value="Genomic_DNA"/>
</dbReference>
<feature type="binding site" evidence="2">
    <location>
        <position position="366"/>
    </location>
    <ligand>
        <name>Mn(2+)</name>
        <dbReference type="ChEBI" id="CHEBI:29035"/>
        <label>2</label>
    </ligand>
</feature>
<feature type="binding site" evidence="2">
    <location>
        <position position="141"/>
    </location>
    <ligand>
        <name>Mn(2+)</name>
        <dbReference type="ChEBI" id="CHEBI:29035"/>
        <label>2</label>
    </ligand>
</feature>
<dbReference type="InterPro" id="IPR036264">
    <property type="entry name" value="Bact_exopeptidase_dim_dom"/>
</dbReference>
<evidence type="ECO:0000256" key="1">
    <source>
        <dbReference type="ARBA" id="ARBA00022801"/>
    </source>
</evidence>
<dbReference type="Pfam" id="PF07687">
    <property type="entry name" value="M20_dimer"/>
    <property type="match status" value="1"/>
</dbReference>
<comment type="cofactor">
    <cofactor evidence="2">
        <name>Mn(2+)</name>
        <dbReference type="ChEBI" id="CHEBI:29035"/>
    </cofactor>
    <text evidence="2">The Mn(2+) ion enhances activity.</text>
</comment>
<dbReference type="GO" id="GO:0019877">
    <property type="term" value="P:diaminopimelate biosynthetic process"/>
    <property type="evidence" value="ECO:0007669"/>
    <property type="project" value="UniProtKB-ARBA"/>
</dbReference>
<feature type="binding site" evidence="2">
    <location>
        <position position="168"/>
    </location>
    <ligand>
        <name>Mn(2+)</name>
        <dbReference type="ChEBI" id="CHEBI:29035"/>
        <label>2</label>
    </ligand>
</feature>
<feature type="binding site" evidence="2">
    <location>
        <position position="108"/>
    </location>
    <ligand>
        <name>Mn(2+)</name>
        <dbReference type="ChEBI" id="CHEBI:29035"/>
        <label>2</label>
    </ligand>
</feature>
<dbReference type="PIRSF" id="PIRSF005962">
    <property type="entry name" value="Pept_M20D_amidohydro"/>
    <property type="match status" value="1"/>
</dbReference>
<dbReference type="InterPro" id="IPR017439">
    <property type="entry name" value="Amidohydrolase"/>
</dbReference>
<sequence>MQLRRTGNREVWAEIGTDMKRWRRNLHMWPELAYEETRTASLAALLLTEWGFDVTTGLAETGVLGTLRVGSGSRSILLRADMDALPIQERSCIEHASERPNIAHLCGHDGHTATLLGAARYLAEQRNFSGTLHVLFQPAEEATISGAATLLRNGALDHLDVDAVYGLHTWPALMAGNVAVHDGTAMAAADFFEVEIGGKAAHAGIPGLGCDAIVAASQVVSALQTIVSRTVSPNDLAVVTVGTIQGGEASTQVADRVRMTGTVRGADDSVVGRVRTSMGRIVTQVCAALGARGTVEFRGAVPAVVNASRCVQNVVAAAGRVVGRGGVHTNIPPSMAAEDFAFLLGKWPGCFFWLGGGTSADSPSLHDPTFDFNDETLVIGARIFAEIVELELPAGTQL</sequence>
<organism evidence="4 5">
    <name type="scientific">Burkholderia aenigmatica</name>
    <dbReference type="NCBI Taxonomy" id="2015348"/>
    <lineage>
        <taxon>Bacteria</taxon>
        <taxon>Pseudomonadati</taxon>
        <taxon>Pseudomonadota</taxon>
        <taxon>Betaproteobacteria</taxon>
        <taxon>Burkholderiales</taxon>
        <taxon>Burkholderiaceae</taxon>
        <taxon>Burkholderia</taxon>
        <taxon>Burkholderia cepacia complex</taxon>
    </lineage>
</organism>
<dbReference type="InterPro" id="IPR011650">
    <property type="entry name" value="Peptidase_M20_dimer"/>
</dbReference>
<gene>
    <name evidence="4" type="ORF">BLA13014_00978</name>
</gene>
<dbReference type="SUPFAM" id="SSF53187">
    <property type="entry name" value="Zn-dependent exopeptidases"/>
    <property type="match status" value="1"/>
</dbReference>
<accession>A0A6P2IAV8</accession>
<keyword evidence="1 4" id="KW-0378">Hydrolase</keyword>
<dbReference type="InterPro" id="IPR002933">
    <property type="entry name" value="Peptidase_M20"/>
</dbReference>
<feature type="domain" description="Peptidase M20 dimerisation" evidence="3">
    <location>
        <begin position="192"/>
        <end position="276"/>
    </location>
</feature>
<dbReference type="Gene3D" id="3.30.70.360">
    <property type="match status" value="1"/>
</dbReference>
<dbReference type="PANTHER" id="PTHR11014">
    <property type="entry name" value="PEPTIDASE M20 FAMILY MEMBER"/>
    <property type="match status" value="1"/>
</dbReference>
<dbReference type="FunFam" id="3.30.70.360:FF:000001">
    <property type="entry name" value="N-acetyldiaminopimelate deacetylase"/>
    <property type="match status" value="1"/>
</dbReference>
<dbReference type="GO" id="GO:0046872">
    <property type="term" value="F:metal ion binding"/>
    <property type="evidence" value="ECO:0007669"/>
    <property type="project" value="UniProtKB-KW"/>
</dbReference>
<keyword evidence="2" id="KW-0479">Metal-binding</keyword>
<dbReference type="GO" id="GO:0050118">
    <property type="term" value="F:N-acetyldiaminopimelate deacetylase activity"/>
    <property type="evidence" value="ECO:0007669"/>
    <property type="project" value="UniProtKB-ARBA"/>
</dbReference>
<evidence type="ECO:0000259" key="3">
    <source>
        <dbReference type="Pfam" id="PF07687"/>
    </source>
</evidence>
<evidence type="ECO:0000313" key="4">
    <source>
        <dbReference type="EMBL" id="VWB26608.1"/>
    </source>
</evidence>
<dbReference type="RefSeq" id="WP_175021477.1">
    <property type="nucleotide sequence ID" value="NZ_CABVQC010000004.1"/>
</dbReference>
<evidence type="ECO:0000313" key="5">
    <source>
        <dbReference type="Proteomes" id="UP000494261"/>
    </source>
</evidence>
<name>A0A6P2IAV8_9BURK</name>
<dbReference type="Gene3D" id="3.40.630.10">
    <property type="entry name" value="Zn peptidases"/>
    <property type="match status" value="1"/>
</dbReference>
<dbReference type="NCBIfam" id="TIGR01891">
    <property type="entry name" value="amidohydrolases"/>
    <property type="match status" value="1"/>
</dbReference>